<dbReference type="OrthoDB" id="432483at2759"/>
<evidence type="ECO:0000313" key="3">
    <source>
        <dbReference type="RefSeq" id="XP_033454847.1"/>
    </source>
</evidence>
<feature type="non-terminal residue" evidence="3">
    <location>
        <position position="282"/>
    </location>
</feature>
<evidence type="ECO:0000259" key="1">
    <source>
        <dbReference type="Pfam" id="PF17111"/>
    </source>
</evidence>
<gene>
    <name evidence="3" type="ORF">K489DRAFT_293706</name>
</gene>
<dbReference type="RefSeq" id="XP_033454847.1">
    <property type="nucleotide sequence ID" value="XM_033600257.1"/>
</dbReference>
<dbReference type="InterPro" id="IPR031348">
    <property type="entry name" value="PigL_N"/>
</dbReference>
<dbReference type="Proteomes" id="UP000504637">
    <property type="component" value="Unplaced"/>
</dbReference>
<dbReference type="GeneID" id="54358057"/>
<dbReference type="Pfam" id="PF17111">
    <property type="entry name" value="PigL_N"/>
    <property type="match status" value="1"/>
</dbReference>
<reference evidence="3" key="1">
    <citation type="submission" date="2020-01" db="EMBL/GenBank/DDBJ databases">
        <authorList>
            <consortium name="DOE Joint Genome Institute"/>
            <person name="Haridas S."/>
            <person name="Albert R."/>
            <person name="Binder M."/>
            <person name="Bloem J."/>
            <person name="Labutti K."/>
            <person name="Salamov A."/>
            <person name="Andreopoulos B."/>
            <person name="Baker S.E."/>
            <person name="Barry K."/>
            <person name="Bills G."/>
            <person name="Bluhm B.H."/>
            <person name="Cannon C."/>
            <person name="Castanera R."/>
            <person name="Culley D.E."/>
            <person name="Daum C."/>
            <person name="Ezra D."/>
            <person name="Gonzalez J.B."/>
            <person name="Henrissat B."/>
            <person name="Kuo A."/>
            <person name="Liang C."/>
            <person name="Lipzen A."/>
            <person name="Lutzoni F."/>
            <person name="Magnuson J."/>
            <person name="Mondo S."/>
            <person name="Nolan M."/>
            <person name="Ohm R."/>
            <person name="Pangilinan J."/>
            <person name="Park H.-J."/>
            <person name="Ramirez L."/>
            <person name="Alfaro M."/>
            <person name="Sun H."/>
            <person name="Tritt A."/>
            <person name="Yoshinaga Y."/>
            <person name="Zwiers L.-H."/>
            <person name="Turgeon B.G."/>
            <person name="Goodwin S.B."/>
            <person name="Spatafora J.W."/>
            <person name="Crous P.W."/>
            <person name="Grigoriev I.V."/>
        </authorList>
    </citation>
    <scope>NUCLEOTIDE SEQUENCE</scope>
    <source>
        <strain evidence="3">CBS 342.82</strain>
    </source>
</reference>
<keyword evidence="2" id="KW-1185">Reference proteome</keyword>
<dbReference type="AlphaFoldDB" id="A0A6J3LPC9"/>
<organism evidence="3">
    <name type="scientific">Dissoconium aciculare CBS 342.82</name>
    <dbReference type="NCBI Taxonomy" id="1314786"/>
    <lineage>
        <taxon>Eukaryota</taxon>
        <taxon>Fungi</taxon>
        <taxon>Dikarya</taxon>
        <taxon>Ascomycota</taxon>
        <taxon>Pezizomycotina</taxon>
        <taxon>Dothideomycetes</taxon>
        <taxon>Dothideomycetidae</taxon>
        <taxon>Mycosphaerellales</taxon>
        <taxon>Dissoconiaceae</taxon>
        <taxon>Dissoconium</taxon>
    </lineage>
</organism>
<accession>A0A6J3LPC9</accession>
<evidence type="ECO:0000313" key="2">
    <source>
        <dbReference type="Proteomes" id="UP000504637"/>
    </source>
</evidence>
<protein>
    <recommendedName>
        <fullName evidence="1">Azaphilone pigments biosynthesis cluster protein L N-terminal domain-containing protein</fullName>
    </recommendedName>
</protein>
<name>A0A6J3LPC9_9PEZI</name>
<proteinExistence type="predicted"/>
<feature type="domain" description="Azaphilone pigments biosynthesis cluster protein L N-terminal" evidence="1">
    <location>
        <begin position="2"/>
        <end position="202"/>
    </location>
</feature>
<reference evidence="3" key="2">
    <citation type="submission" date="2020-04" db="EMBL/GenBank/DDBJ databases">
        <authorList>
            <consortium name="NCBI Genome Project"/>
        </authorList>
    </citation>
    <scope>NUCLEOTIDE SEQUENCE</scope>
    <source>
        <strain evidence="3">CBS 342.82</strain>
    </source>
</reference>
<sequence length="282" mass="31738">MADPLSIAASLLAISTAAIQSAKSLREAVKRYKGRDKTLGRLQDELDHLSKILESLTQTVATEESLLALLQGPIERCDQVCREFEAAMEGFSQKSKTGFRDWARMEFMRGDINEFIETIAGYKSTISVGLGTVTMQSSKISEGVLLKYTGMIKDTTYNLELHLQRIDDKITQPTTDRNAHAEIGIDLRDEREATKQCLQICEDLRSYFQNLSLGASSCLQDPPENVYEYQSFEAQTRMRQTIDEAQESFVQKSDHLSKRLASLLRGQASDSDRVKPIQDLKI</sequence>
<reference evidence="3" key="3">
    <citation type="submission" date="2025-08" db="UniProtKB">
        <authorList>
            <consortium name="RefSeq"/>
        </authorList>
    </citation>
    <scope>IDENTIFICATION</scope>
    <source>
        <strain evidence="3">CBS 342.82</strain>
    </source>
</reference>